<sequence length="196" mass="20860">MAQLNVSLADVNEKDAEGGGGQIIPRDRYLLNIVEGEVKRNSKNTGDLFEYKAEVVEGDFAGVKIFGNINVTHQTVTAQKIGQAQLAALAEATGIGKANLTDTDQLLFQPFYADLDVESYKGRDGSDKERMTVKKFIHAGNANEPPPSKAAANDNVKANSAANDNVKQTQATSTQATKPAPAAGGGGRQMPWQRTA</sequence>
<dbReference type="InterPro" id="IPR007731">
    <property type="entry name" value="DUF669"/>
</dbReference>
<evidence type="ECO:0000313" key="4">
    <source>
        <dbReference type="Proteomes" id="UP000664702"/>
    </source>
</evidence>
<feature type="compositionally biased region" description="Low complexity" evidence="1">
    <location>
        <begin position="167"/>
        <end position="182"/>
    </location>
</feature>
<feature type="compositionally biased region" description="Polar residues" evidence="1">
    <location>
        <begin position="156"/>
        <end position="166"/>
    </location>
</feature>
<organism evidence="2">
    <name type="scientific">Bradyrhizobium barranii subsp. barranii</name>
    <dbReference type="NCBI Taxonomy" id="2823807"/>
    <lineage>
        <taxon>Bacteria</taxon>
        <taxon>Pseudomonadati</taxon>
        <taxon>Pseudomonadota</taxon>
        <taxon>Alphaproteobacteria</taxon>
        <taxon>Hyphomicrobiales</taxon>
        <taxon>Nitrobacteraceae</taxon>
        <taxon>Bradyrhizobium</taxon>
        <taxon>Bradyrhizobium barranii</taxon>
    </lineage>
</organism>
<dbReference type="RefSeq" id="WP_208087363.1">
    <property type="nucleotide sequence ID" value="NZ_CP086136.1"/>
</dbReference>
<gene>
    <name evidence="3" type="ORF">J4G43_031670</name>
    <name evidence="2" type="ORF">J4G43_33650</name>
</gene>
<protein>
    <submittedName>
        <fullName evidence="2">DUF669 domain-containing protein</fullName>
    </submittedName>
</protein>
<dbReference type="KEGG" id="bban:J4G43_031670"/>
<dbReference type="EMBL" id="CP086136">
    <property type="protein sequence ID" value="UEM09286.1"/>
    <property type="molecule type" value="Genomic_DNA"/>
</dbReference>
<evidence type="ECO:0000313" key="3">
    <source>
        <dbReference type="EMBL" id="UEM09286.1"/>
    </source>
</evidence>
<feature type="region of interest" description="Disordered" evidence="1">
    <location>
        <begin position="138"/>
        <end position="196"/>
    </location>
</feature>
<evidence type="ECO:0000313" key="2">
    <source>
        <dbReference type="EMBL" id="MBO1865669.1"/>
    </source>
</evidence>
<dbReference type="Pfam" id="PF05037">
    <property type="entry name" value="DUF669"/>
    <property type="match status" value="1"/>
</dbReference>
<accession>A0A939ME12</accession>
<proteinExistence type="predicted"/>
<name>A0A939ME12_9BRAD</name>
<reference evidence="2" key="1">
    <citation type="submission" date="2021-03" db="EMBL/GenBank/DDBJ databases">
        <title>Whole Genome Sequence of Bradyrhizobium sp. Strain 144S4.</title>
        <authorList>
            <person name="Bromfield E.S.P."/>
            <person name="Cloutier S."/>
        </authorList>
    </citation>
    <scope>NUCLEOTIDE SEQUENCE [LARGE SCALE GENOMIC DNA]</scope>
    <source>
        <strain evidence="2">144S4</strain>
    </source>
</reference>
<dbReference type="AlphaFoldDB" id="A0A939ME12"/>
<evidence type="ECO:0000256" key="1">
    <source>
        <dbReference type="SAM" id="MobiDB-lite"/>
    </source>
</evidence>
<reference evidence="3 4" key="2">
    <citation type="journal article" date="2022" name="Int. J. Syst. Evol. Microbiol.">
        <title>Strains of Bradyrhizobium barranii sp. nov. associated with legumes native to Canada are symbionts of soybeans and belong to different subspecies (subsp. barranii subsp. nov. and subsp. apii subsp. nov.) and symbiovars (sv. glycinearum and sv. septentrionale).</title>
        <authorList>
            <person name="Bromfield E.S.P."/>
            <person name="Cloutier S."/>
            <person name="Wasai-Hara S."/>
            <person name="Minamisawa K."/>
        </authorList>
    </citation>
    <scope>NUCLEOTIDE SEQUENCE [LARGE SCALE GENOMIC DNA]</scope>
    <source>
        <strain evidence="3 4">144S4</strain>
    </source>
</reference>
<dbReference type="EMBL" id="JAGEMI010000001">
    <property type="protein sequence ID" value="MBO1865669.1"/>
    <property type="molecule type" value="Genomic_DNA"/>
</dbReference>
<dbReference type="Proteomes" id="UP000664702">
    <property type="component" value="Chromosome"/>
</dbReference>